<dbReference type="EMBL" id="JAHIBW010000017">
    <property type="protein sequence ID" value="KAG7303103.1"/>
    <property type="molecule type" value="Genomic_DNA"/>
</dbReference>
<evidence type="ECO:0000256" key="2">
    <source>
        <dbReference type="SAM" id="SignalP"/>
    </source>
</evidence>
<gene>
    <name evidence="3" type="ORF">JYU34_013131</name>
</gene>
<name>A0ABQ7QCZ7_PLUXY</name>
<reference evidence="3 4" key="1">
    <citation type="submission" date="2021-06" db="EMBL/GenBank/DDBJ databases">
        <title>A haploid diamondback moth (Plutella xylostella L.) genome assembly resolves 31 chromosomes and identifies a diamide resistance mutation.</title>
        <authorList>
            <person name="Ward C.M."/>
            <person name="Perry K.D."/>
            <person name="Baker G."/>
            <person name="Powis K."/>
            <person name="Heckel D.G."/>
            <person name="Baxter S.W."/>
        </authorList>
    </citation>
    <scope>NUCLEOTIDE SEQUENCE [LARGE SCALE GENOMIC DNA]</scope>
    <source>
        <strain evidence="3 4">LV</strain>
        <tissue evidence="3">Single pupa</tissue>
    </source>
</reference>
<feature type="chain" id="PRO_5045946250" evidence="2">
    <location>
        <begin position="29"/>
        <end position="256"/>
    </location>
</feature>
<protein>
    <submittedName>
        <fullName evidence="3">Uncharacterized protein</fullName>
    </submittedName>
</protein>
<keyword evidence="2" id="KW-0732">Signal</keyword>
<feature type="region of interest" description="Disordered" evidence="1">
    <location>
        <begin position="69"/>
        <end position="97"/>
    </location>
</feature>
<organism evidence="3 4">
    <name type="scientific">Plutella xylostella</name>
    <name type="common">Diamondback moth</name>
    <name type="synonym">Plutella maculipennis</name>
    <dbReference type="NCBI Taxonomy" id="51655"/>
    <lineage>
        <taxon>Eukaryota</taxon>
        <taxon>Metazoa</taxon>
        <taxon>Ecdysozoa</taxon>
        <taxon>Arthropoda</taxon>
        <taxon>Hexapoda</taxon>
        <taxon>Insecta</taxon>
        <taxon>Pterygota</taxon>
        <taxon>Neoptera</taxon>
        <taxon>Endopterygota</taxon>
        <taxon>Lepidoptera</taxon>
        <taxon>Glossata</taxon>
        <taxon>Ditrysia</taxon>
        <taxon>Yponomeutoidea</taxon>
        <taxon>Plutellidae</taxon>
        <taxon>Plutella</taxon>
    </lineage>
</organism>
<evidence type="ECO:0000313" key="3">
    <source>
        <dbReference type="EMBL" id="KAG7303103.1"/>
    </source>
</evidence>
<feature type="compositionally biased region" description="Basic and acidic residues" evidence="1">
    <location>
        <begin position="69"/>
        <end position="89"/>
    </location>
</feature>
<evidence type="ECO:0000256" key="1">
    <source>
        <dbReference type="SAM" id="MobiDB-lite"/>
    </source>
</evidence>
<keyword evidence="4" id="KW-1185">Reference proteome</keyword>
<feature type="signal peptide" evidence="2">
    <location>
        <begin position="1"/>
        <end position="28"/>
    </location>
</feature>
<accession>A0ABQ7QCZ7</accession>
<dbReference type="Proteomes" id="UP000823941">
    <property type="component" value="Chromosome 17"/>
</dbReference>
<evidence type="ECO:0000313" key="4">
    <source>
        <dbReference type="Proteomes" id="UP000823941"/>
    </source>
</evidence>
<comment type="caution">
    <text evidence="3">The sequence shown here is derived from an EMBL/GenBank/DDBJ whole genome shotgun (WGS) entry which is preliminary data.</text>
</comment>
<sequence length="256" mass="28052">MKSRATSIFKMAALSLLLLLLISTRVAANITAPEIDNNEADLNETSGKHVDDSIDPYIYIEKTTEDFKQDSHKSIENHDLNNKDKDNSTKKQTNVTNKTNAPIVTHLKCTTKNSTAKEKETAKPKKLNIYLNNLYSRVTTNLIEEKVSVESLEGAGIGLFDVVSSDCGGSKVCPRRAGNWTANDTITIGFLGAYGRSHTVLGALPLAVAAVNRERSLLPGLRLRFVAADVGRPRPPLPRDRDALSLRYGTDVETSQ</sequence>
<proteinExistence type="predicted"/>